<sequence>MEQEISLREIIETLWKGKWIIASITAIAVLLAALYSFVMVIPTYESKSSVIINNTDLPIGSLTEYTNNSTSRDVVVEVMKSPEVLQSTIEELKLERSVSSLQGSLNVTKPKNNELLINLSIQGSNRDLIAKILEAVVTNTKKHISSNLSDYITSYKSMYENKLKEQEESLDEYLSEYNKLEDSEGLPLLVLFQQNASDSQYVLEANESLLQELRNLEKITQVEYEQINAKIDQANNKYKQYYQKYEDALSAEDLQIVDERVNILSKPYTPSSPISPNKMLNIGVALVSGLMLGVFIVFIRDYWNQSKGEQL</sequence>
<dbReference type="InterPro" id="IPR050445">
    <property type="entry name" value="Bact_polysacc_biosynth/exp"/>
</dbReference>
<keyword evidence="5 8" id="KW-1133">Transmembrane helix</keyword>
<evidence type="ECO:0000256" key="8">
    <source>
        <dbReference type="SAM" id="Phobius"/>
    </source>
</evidence>
<keyword evidence="3" id="KW-1003">Cell membrane</keyword>
<evidence type="ECO:0000256" key="4">
    <source>
        <dbReference type="ARBA" id="ARBA00022692"/>
    </source>
</evidence>
<accession>A0ABW5QBJ8</accession>
<feature type="transmembrane region" description="Helical" evidence="8">
    <location>
        <begin position="20"/>
        <end position="44"/>
    </location>
</feature>
<feature type="coiled-coil region" evidence="7">
    <location>
        <begin position="156"/>
        <end position="183"/>
    </location>
</feature>
<organism evidence="11 12">
    <name type="scientific">Piscibacillus salipiscarius</name>
    <dbReference type="NCBI Taxonomy" id="299480"/>
    <lineage>
        <taxon>Bacteria</taxon>
        <taxon>Bacillati</taxon>
        <taxon>Bacillota</taxon>
        <taxon>Bacilli</taxon>
        <taxon>Bacillales</taxon>
        <taxon>Bacillaceae</taxon>
        <taxon>Piscibacillus</taxon>
    </lineage>
</organism>
<keyword evidence="7" id="KW-0175">Coiled coil</keyword>
<dbReference type="Proteomes" id="UP001597452">
    <property type="component" value="Unassembled WGS sequence"/>
</dbReference>
<feature type="transmembrane region" description="Helical" evidence="8">
    <location>
        <begin position="279"/>
        <end position="299"/>
    </location>
</feature>
<evidence type="ECO:0000256" key="3">
    <source>
        <dbReference type="ARBA" id="ARBA00022475"/>
    </source>
</evidence>
<evidence type="ECO:0000313" key="12">
    <source>
        <dbReference type="Proteomes" id="UP001597452"/>
    </source>
</evidence>
<dbReference type="PANTHER" id="PTHR32309:SF13">
    <property type="entry name" value="FERRIC ENTEROBACTIN TRANSPORT PROTEIN FEPE"/>
    <property type="match status" value="1"/>
</dbReference>
<keyword evidence="6 8" id="KW-0472">Membrane</keyword>
<dbReference type="InterPro" id="IPR003856">
    <property type="entry name" value="LPS_length_determ_N"/>
</dbReference>
<gene>
    <name evidence="11" type="ORF">ACFSW4_09895</name>
</gene>
<name>A0ABW5QBJ8_9BACI</name>
<evidence type="ECO:0000256" key="1">
    <source>
        <dbReference type="ARBA" id="ARBA00004651"/>
    </source>
</evidence>
<dbReference type="RefSeq" id="WP_377328990.1">
    <property type="nucleotide sequence ID" value="NZ_JBHUMZ010000021.1"/>
</dbReference>
<evidence type="ECO:0000256" key="2">
    <source>
        <dbReference type="ARBA" id="ARBA00006683"/>
    </source>
</evidence>
<proteinExistence type="inferred from homology"/>
<keyword evidence="4 8" id="KW-0812">Transmembrane</keyword>
<comment type="subcellular location">
    <subcellularLocation>
        <location evidence="1">Cell membrane</location>
        <topology evidence="1">Multi-pass membrane protein</topology>
    </subcellularLocation>
</comment>
<evidence type="ECO:0000259" key="9">
    <source>
        <dbReference type="Pfam" id="PF02706"/>
    </source>
</evidence>
<evidence type="ECO:0000256" key="7">
    <source>
        <dbReference type="SAM" id="Coils"/>
    </source>
</evidence>
<feature type="domain" description="Polysaccharide chain length determinant N-terminal" evidence="9">
    <location>
        <begin position="3"/>
        <end position="92"/>
    </location>
</feature>
<dbReference type="InterPro" id="IPR032807">
    <property type="entry name" value="GNVR"/>
</dbReference>
<protein>
    <submittedName>
        <fullName evidence="11">GumC family protein</fullName>
    </submittedName>
</protein>
<comment type="caution">
    <text evidence="11">The sequence shown here is derived from an EMBL/GenBank/DDBJ whole genome shotgun (WGS) entry which is preliminary data.</text>
</comment>
<dbReference type="Pfam" id="PF02706">
    <property type="entry name" value="Wzz"/>
    <property type="match status" value="1"/>
</dbReference>
<dbReference type="Pfam" id="PF13807">
    <property type="entry name" value="GNVR"/>
    <property type="match status" value="1"/>
</dbReference>
<keyword evidence="12" id="KW-1185">Reference proteome</keyword>
<dbReference type="PANTHER" id="PTHR32309">
    <property type="entry name" value="TYROSINE-PROTEIN KINASE"/>
    <property type="match status" value="1"/>
</dbReference>
<dbReference type="EMBL" id="JBHUMZ010000021">
    <property type="protein sequence ID" value="MFD2639176.1"/>
    <property type="molecule type" value="Genomic_DNA"/>
</dbReference>
<evidence type="ECO:0000313" key="11">
    <source>
        <dbReference type="EMBL" id="MFD2639176.1"/>
    </source>
</evidence>
<reference evidence="12" key="1">
    <citation type="journal article" date="2019" name="Int. J. Syst. Evol. Microbiol.">
        <title>The Global Catalogue of Microorganisms (GCM) 10K type strain sequencing project: providing services to taxonomists for standard genome sequencing and annotation.</title>
        <authorList>
            <consortium name="The Broad Institute Genomics Platform"/>
            <consortium name="The Broad Institute Genome Sequencing Center for Infectious Disease"/>
            <person name="Wu L."/>
            <person name="Ma J."/>
        </authorList>
    </citation>
    <scope>NUCLEOTIDE SEQUENCE [LARGE SCALE GENOMIC DNA]</scope>
    <source>
        <strain evidence="12">TISTR 1571</strain>
    </source>
</reference>
<feature type="domain" description="Tyrosine-protein kinase G-rich" evidence="10">
    <location>
        <begin position="260"/>
        <end position="301"/>
    </location>
</feature>
<evidence type="ECO:0000259" key="10">
    <source>
        <dbReference type="Pfam" id="PF13807"/>
    </source>
</evidence>
<comment type="similarity">
    <text evidence="2">Belongs to the CpsC/CapA family.</text>
</comment>
<feature type="coiled-coil region" evidence="7">
    <location>
        <begin position="210"/>
        <end position="251"/>
    </location>
</feature>
<evidence type="ECO:0000256" key="5">
    <source>
        <dbReference type="ARBA" id="ARBA00022989"/>
    </source>
</evidence>
<evidence type="ECO:0000256" key="6">
    <source>
        <dbReference type="ARBA" id="ARBA00023136"/>
    </source>
</evidence>